<dbReference type="PANTHER" id="PTHR47224:SF1">
    <property type="entry name" value="TRANSMEMBRANE PROTEIN 25"/>
    <property type="match status" value="1"/>
</dbReference>
<dbReference type="SUPFAM" id="SSF48726">
    <property type="entry name" value="Immunoglobulin"/>
    <property type="match status" value="1"/>
</dbReference>
<dbReference type="InterPro" id="IPR013162">
    <property type="entry name" value="CD80_C2-set"/>
</dbReference>
<feature type="region of interest" description="Disordered" evidence="2">
    <location>
        <begin position="201"/>
        <end position="240"/>
    </location>
</feature>
<reference evidence="7" key="1">
    <citation type="submission" date="2025-08" db="UniProtKB">
        <authorList>
            <consortium name="RefSeq"/>
        </authorList>
    </citation>
    <scope>IDENTIFICATION</scope>
    <source>
        <tissue evidence="7">Blood</tissue>
    </source>
</reference>
<proteinExistence type="predicted"/>
<keyword evidence="6" id="KW-1185">Reference proteome</keyword>
<sequence>MALPPGPAALPHTLLLLPALLSSGWGELAPQIDGQTWAERALRENERHAFTCRVAGGPGTPRLAWYLDGQLQEASTSRLLSVGGEAFSGGTSTFTVTAQRAQHELNCSLQDPGSGRSANASVILNVQWLLATRVEVPLLGIVVAGGLALGTLVGFSTLVACLVCRKEKKTKGPSRRPSLISSDSNNLKLNNVRLPRENMSLPSNLQLNDLTPDSRGTPFKPADRQMAQNSSRPELLDPEPGGLLTSRGFIRLPMLGYIYRVSSVSSDEIWL</sequence>
<dbReference type="AlphaFoldDB" id="A0A6P6I7U3"/>
<evidence type="ECO:0000313" key="7">
    <source>
        <dbReference type="RefSeq" id="XP_025784212.1"/>
    </source>
</evidence>
<feature type="compositionally biased region" description="Polar residues" evidence="2">
    <location>
        <begin position="201"/>
        <end position="211"/>
    </location>
</feature>
<dbReference type="GO" id="GO:0090394">
    <property type="term" value="P:negative regulation of excitatory postsynaptic potential"/>
    <property type="evidence" value="ECO:0007669"/>
    <property type="project" value="TreeGrafter"/>
</dbReference>
<evidence type="ECO:0000256" key="1">
    <source>
        <dbReference type="ARBA" id="ARBA00023157"/>
    </source>
</evidence>
<keyword evidence="1" id="KW-1015">Disulfide bond</keyword>
<feature type="chain" id="PRO_5028041971" evidence="4">
    <location>
        <begin position="27"/>
        <end position="271"/>
    </location>
</feature>
<dbReference type="InterPro" id="IPR036179">
    <property type="entry name" value="Ig-like_dom_sf"/>
</dbReference>
<evidence type="ECO:0000313" key="6">
    <source>
        <dbReference type="Proteomes" id="UP000515131"/>
    </source>
</evidence>
<dbReference type="RefSeq" id="XP_025784212.1">
    <property type="nucleotide sequence ID" value="XM_025928427.1"/>
</dbReference>
<dbReference type="InterPro" id="IPR013783">
    <property type="entry name" value="Ig-like_fold"/>
</dbReference>
<evidence type="ECO:0000256" key="3">
    <source>
        <dbReference type="SAM" id="Phobius"/>
    </source>
</evidence>
<feature type="transmembrane region" description="Helical" evidence="3">
    <location>
        <begin position="138"/>
        <end position="164"/>
    </location>
</feature>
<dbReference type="PANTHER" id="PTHR47224">
    <property type="entry name" value="TRANSMEMBRANE PROTEIN 25"/>
    <property type="match status" value="1"/>
</dbReference>
<evidence type="ECO:0000256" key="2">
    <source>
        <dbReference type="SAM" id="MobiDB-lite"/>
    </source>
</evidence>
<dbReference type="InterPro" id="IPR042864">
    <property type="entry name" value="TMEM25"/>
</dbReference>
<organism evidence="6 7">
    <name type="scientific">Puma concolor</name>
    <name type="common">Mountain lion</name>
    <name type="synonym">Felis concolor</name>
    <dbReference type="NCBI Taxonomy" id="9696"/>
    <lineage>
        <taxon>Eukaryota</taxon>
        <taxon>Metazoa</taxon>
        <taxon>Chordata</taxon>
        <taxon>Craniata</taxon>
        <taxon>Vertebrata</taxon>
        <taxon>Euteleostomi</taxon>
        <taxon>Mammalia</taxon>
        <taxon>Eutheria</taxon>
        <taxon>Laurasiatheria</taxon>
        <taxon>Carnivora</taxon>
        <taxon>Feliformia</taxon>
        <taxon>Felidae</taxon>
        <taxon>Felinae</taxon>
        <taxon>Puma</taxon>
    </lineage>
</organism>
<accession>A0A6P6I7U3</accession>
<protein>
    <submittedName>
        <fullName evidence="7">Transmembrane protein 25 isoform X5</fullName>
    </submittedName>
</protein>
<keyword evidence="3" id="KW-1133">Transmembrane helix</keyword>
<feature type="signal peptide" evidence="4">
    <location>
        <begin position="1"/>
        <end position="26"/>
    </location>
</feature>
<keyword evidence="4" id="KW-0732">Signal</keyword>
<dbReference type="InterPro" id="IPR007110">
    <property type="entry name" value="Ig-like_dom"/>
</dbReference>
<dbReference type="CTD" id="84866"/>
<dbReference type="Gene3D" id="2.60.40.10">
    <property type="entry name" value="Immunoglobulins"/>
    <property type="match status" value="1"/>
</dbReference>
<gene>
    <name evidence="7" type="primary">TMEM25</name>
</gene>
<evidence type="ECO:0000256" key="4">
    <source>
        <dbReference type="SAM" id="SignalP"/>
    </source>
</evidence>
<name>A0A6P6I7U3_PUMCO</name>
<feature type="domain" description="Ig-like" evidence="5">
    <location>
        <begin position="30"/>
        <end position="123"/>
    </location>
</feature>
<dbReference type="GeneID" id="112865353"/>
<dbReference type="Pfam" id="PF08205">
    <property type="entry name" value="C2-set_2"/>
    <property type="match status" value="1"/>
</dbReference>
<evidence type="ECO:0000259" key="5">
    <source>
        <dbReference type="PROSITE" id="PS50835"/>
    </source>
</evidence>
<dbReference type="Proteomes" id="UP000515131">
    <property type="component" value="Unplaced"/>
</dbReference>
<keyword evidence="3" id="KW-0472">Membrane</keyword>
<dbReference type="PROSITE" id="PS50835">
    <property type="entry name" value="IG_LIKE"/>
    <property type="match status" value="1"/>
</dbReference>
<keyword evidence="3 7" id="KW-0812">Transmembrane</keyword>